<dbReference type="InParanoid" id="D8Q003"/>
<dbReference type="KEGG" id="scm:SCHCO_01150679"/>
<dbReference type="RefSeq" id="XP_003033852.1">
    <property type="nucleotide sequence ID" value="XM_003033806.1"/>
</dbReference>
<dbReference type="AlphaFoldDB" id="D8Q003"/>
<evidence type="ECO:0000313" key="3">
    <source>
        <dbReference type="Proteomes" id="UP000007431"/>
    </source>
</evidence>
<feature type="non-terminal residue" evidence="2">
    <location>
        <position position="278"/>
    </location>
</feature>
<dbReference type="EMBL" id="GL377304">
    <property type="protein sequence ID" value="EFI98949.1"/>
    <property type="molecule type" value="Genomic_DNA"/>
</dbReference>
<sequence>MLASSVPTQVVPTNLPEHILSIIASQLARQSQLEQQGPSASTTASSARLPATSKAACHLSAVPQDSAPPPATSDAVPAQLVAEAHNVVAQSSSSAPRSATASRGSSFKDGHVELSGNESFGSGICVLPVLAPWEAIRSLTVTCPITINDLHLILYQATKLERAVFSSIVQDTKKARCRVDINVNNLRELIIEDVRTPIGSIFDDLEALELEEILVSYTSTSALCEDEDGYCQFLEDMAQDRKPGNIIIYSNDSWYRDARAQGLQEQLEASSNWTAAVI</sequence>
<feature type="compositionally biased region" description="Low complexity" evidence="1">
    <location>
        <begin position="89"/>
        <end position="105"/>
    </location>
</feature>
<dbReference type="GeneID" id="9585483"/>
<reference evidence="2 3" key="1">
    <citation type="journal article" date="2010" name="Nat. Biotechnol.">
        <title>Genome sequence of the model mushroom Schizophyllum commune.</title>
        <authorList>
            <person name="Ohm R.A."/>
            <person name="de Jong J.F."/>
            <person name="Lugones L.G."/>
            <person name="Aerts A."/>
            <person name="Kothe E."/>
            <person name="Stajich J.E."/>
            <person name="de Vries R.P."/>
            <person name="Record E."/>
            <person name="Levasseur A."/>
            <person name="Baker S.E."/>
            <person name="Bartholomew K.A."/>
            <person name="Coutinho P.M."/>
            <person name="Erdmann S."/>
            <person name="Fowler T.J."/>
            <person name="Gathman A.C."/>
            <person name="Lombard V."/>
            <person name="Henrissat B."/>
            <person name="Knabe N."/>
            <person name="Kuees U."/>
            <person name="Lilly W.W."/>
            <person name="Lindquist E."/>
            <person name="Lucas S."/>
            <person name="Magnuson J.K."/>
            <person name="Piumi F."/>
            <person name="Raudaskoski M."/>
            <person name="Salamov A."/>
            <person name="Schmutz J."/>
            <person name="Schwarze F.W.M.R."/>
            <person name="vanKuyk P.A."/>
            <person name="Horton J.S."/>
            <person name="Grigoriev I.V."/>
            <person name="Woesten H.A.B."/>
        </authorList>
    </citation>
    <scope>NUCLEOTIDE SEQUENCE [LARGE SCALE GENOMIC DNA]</scope>
    <source>
        <strain evidence="3">H4-8 / FGSC 9210</strain>
    </source>
</reference>
<name>D8Q003_SCHCM</name>
<organism evidence="3">
    <name type="scientific">Schizophyllum commune (strain H4-8 / FGSC 9210)</name>
    <name type="common">Split gill fungus</name>
    <dbReference type="NCBI Taxonomy" id="578458"/>
    <lineage>
        <taxon>Eukaryota</taxon>
        <taxon>Fungi</taxon>
        <taxon>Dikarya</taxon>
        <taxon>Basidiomycota</taxon>
        <taxon>Agaricomycotina</taxon>
        <taxon>Agaricomycetes</taxon>
        <taxon>Agaricomycetidae</taxon>
        <taxon>Agaricales</taxon>
        <taxon>Schizophyllaceae</taxon>
        <taxon>Schizophyllum</taxon>
    </lineage>
</organism>
<dbReference type="HOGENOM" id="CLU_059985_0_0_1"/>
<evidence type="ECO:0000313" key="2">
    <source>
        <dbReference type="EMBL" id="EFI98949.1"/>
    </source>
</evidence>
<proteinExistence type="predicted"/>
<evidence type="ECO:0000256" key="1">
    <source>
        <dbReference type="SAM" id="MobiDB-lite"/>
    </source>
</evidence>
<protein>
    <submittedName>
        <fullName evidence="2">Uncharacterized protein</fullName>
    </submittedName>
</protein>
<accession>D8Q003</accession>
<dbReference type="VEuPathDB" id="FungiDB:SCHCODRAFT_01150679"/>
<dbReference type="Proteomes" id="UP000007431">
    <property type="component" value="Unassembled WGS sequence"/>
</dbReference>
<feature type="region of interest" description="Disordered" evidence="1">
    <location>
        <begin position="87"/>
        <end position="107"/>
    </location>
</feature>
<keyword evidence="3" id="KW-1185">Reference proteome</keyword>
<gene>
    <name evidence="2" type="ORF">SCHCODRAFT_106909</name>
</gene>